<dbReference type="InterPro" id="IPR005483">
    <property type="entry name" value="CPSase_dom"/>
</dbReference>
<dbReference type="SUPFAM" id="SSF52402">
    <property type="entry name" value="Adenine nucleotide alpha hydrolases-like"/>
    <property type="match status" value="1"/>
</dbReference>
<dbReference type="Pfam" id="PF00988">
    <property type="entry name" value="CPSase_sm_chain"/>
    <property type="match status" value="1"/>
</dbReference>
<comment type="pathway">
    <text evidence="1">Amino-acid biosynthesis; L-arginine biosynthesis; carbamoyl phosphate from bicarbonate: step 1/1.</text>
</comment>
<dbReference type="CDD" id="cd00532">
    <property type="entry name" value="MGS-like"/>
    <property type="match status" value="1"/>
</dbReference>
<dbReference type="InterPro" id="IPR013815">
    <property type="entry name" value="ATP_grasp_subdomain_1"/>
</dbReference>
<organism evidence="18 19">
    <name type="scientific">Trypanosoma rangeli</name>
    <dbReference type="NCBI Taxonomy" id="5698"/>
    <lineage>
        <taxon>Eukaryota</taxon>
        <taxon>Discoba</taxon>
        <taxon>Euglenozoa</taxon>
        <taxon>Kinetoplastea</taxon>
        <taxon>Metakinetoplastina</taxon>
        <taxon>Trypanosomatida</taxon>
        <taxon>Trypanosomatidae</taxon>
        <taxon>Trypanosoma</taxon>
        <taxon>Herpetosoma</taxon>
    </lineage>
</organism>
<dbReference type="Gene3D" id="3.40.50.1380">
    <property type="entry name" value="Methylglyoxal synthase-like domain"/>
    <property type="match status" value="1"/>
</dbReference>
<dbReference type="FunFam" id="3.40.50.1380:FF:000024">
    <property type="entry name" value="Carbamoyl-phosphate synthase, putative"/>
    <property type="match status" value="1"/>
</dbReference>
<evidence type="ECO:0000256" key="10">
    <source>
        <dbReference type="ARBA" id="ARBA00022840"/>
    </source>
</evidence>
<evidence type="ECO:0000256" key="16">
    <source>
        <dbReference type="PROSITE-ProRule" id="PRU00409"/>
    </source>
</evidence>
<dbReference type="PRINTS" id="PR00098">
    <property type="entry name" value="CPSASE"/>
</dbReference>
<dbReference type="Pfam" id="PF00117">
    <property type="entry name" value="GATase"/>
    <property type="match status" value="1"/>
</dbReference>
<dbReference type="RefSeq" id="XP_029234099.1">
    <property type="nucleotide sequence ID" value="XM_029386040.1"/>
</dbReference>
<dbReference type="Gene3D" id="3.40.50.620">
    <property type="entry name" value="HUPs"/>
    <property type="match status" value="1"/>
</dbReference>
<dbReference type="PROSITE" id="PS00866">
    <property type="entry name" value="CPSASE_1"/>
    <property type="match status" value="1"/>
</dbReference>
<dbReference type="FunFam" id="3.30.470.20:FF:000001">
    <property type="entry name" value="Carbamoyl-phosphate synthase large chain"/>
    <property type="match status" value="1"/>
</dbReference>
<dbReference type="InterPro" id="IPR024074">
    <property type="entry name" value="AS_cat/multimer_dom_body"/>
</dbReference>
<dbReference type="SMART" id="SM01097">
    <property type="entry name" value="CPSase_sm_chain"/>
    <property type="match status" value="1"/>
</dbReference>
<dbReference type="InterPro" id="IPR029062">
    <property type="entry name" value="Class_I_gatase-like"/>
</dbReference>
<feature type="domain" description="ATP-grasp" evidence="17">
    <location>
        <begin position="1044"/>
        <end position="1236"/>
    </location>
</feature>
<dbReference type="EC" id="6.3.4.16" evidence="12"/>
<dbReference type="Gene3D" id="3.90.1260.10">
    <property type="entry name" value="Argininosuccinate synthetase, chain A, domain 2"/>
    <property type="match status" value="1"/>
</dbReference>
<dbReference type="GO" id="GO:0004088">
    <property type="term" value="F:carbamoyl-phosphate synthase (glutamine-hydrolyzing) activity"/>
    <property type="evidence" value="ECO:0007669"/>
    <property type="project" value="UniProtKB-EC"/>
</dbReference>
<dbReference type="NCBIfam" id="TIGR01368">
    <property type="entry name" value="CPSaseIIsmall"/>
    <property type="match status" value="1"/>
</dbReference>
<feature type="domain" description="ATP-grasp" evidence="17">
    <location>
        <begin position="499"/>
        <end position="691"/>
    </location>
</feature>
<keyword evidence="9 16" id="KW-0547">Nucleotide-binding</keyword>
<dbReference type="SUPFAM" id="SSF52335">
    <property type="entry name" value="Methylglyoxal synthase-like"/>
    <property type="match status" value="1"/>
</dbReference>
<dbReference type="InterPro" id="IPR006274">
    <property type="entry name" value="CarbamoylP_synth_ssu"/>
</dbReference>
<evidence type="ECO:0000256" key="6">
    <source>
        <dbReference type="ARBA" id="ARBA00022605"/>
    </source>
</evidence>
<dbReference type="GO" id="GO:0006541">
    <property type="term" value="P:glutamine metabolic process"/>
    <property type="evidence" value="ECO:0007669"/>
    <property type="project" value="InterPro"/>
</dbReference>
<evidence type="ECO:0000256" key="2">
    <source>
        <dbReference type="ARBA" id="ARBA00009799"/>
    </source>
</evidence>
<dbReference type="GO" id="GO:0004087">
    <property type="term" value="F:carbamoyl-phosphate synthase (ammonia) activity"/>
    <property type="evidence" value="ECO:0007669"/>
    <property type="project" value="UniProtKB-EC"/>
</dbReference>
<dbReference type="PROSITE" id="PS50975">
    <property type="entry name" value="ATP_GRASP"/>
    <property type="match status" value="2"/>
</dbReference>
<dbReference type="SUPFAM" id="SSF52317">
    <property type="entry name" value="Class I glutamine amidotransferase-like"/>
    <property type="match status" value="1"/>
</dbReference>
<keyword evidence="11" id="KW-0464">Manganese</keyword>
<dbReference type="NCBIfam" id="TIGR01369">
    <property type="entry name" value="CPSaseII_lrg"/>
    <property type="match status" value="1"/>
</dbReference>
<dbReference type="EMBL" id="MKGL01000569">
    <property type="protein sequence ID" value="RNE97388.1"/>
    <property type="molecule type" value="Genomic_DNA"/>
</dbReference>
<evidence type="ECO:0000256" key="11">
    <source>
        <dbReference type="ARBA" id="ARBA00023211"/>
    </source>
</evidence>
<evidence type="ECO:0000256" key="7">
    <source>
        <dbReference type="ARBA" id="ARBA00022723"/>
    </source>
</evidence>
<dbReference type="FunFam" id="3.40.50.20:FF:000019">
    <property type="entry name" value="Carbamoyl phosphate synthetase II"/>
    <property type="match status" value="1"/>
</dbReference>
<dbReference type="FunFam" id="3.40.50.20:FF:000002">
    <property type="entry name" value="Carbamoyl-phosphate synthase large chain"/>
    <property type="match status" value="1"/>
</dbReference>
<accession>A0A422MVX7</accession>
<dbReference type="PANTHER" id="PTHR11405:SF53">
    <property type="entry name" value="CARBAMOYL-PHOSPHATE SYNTHASE [AMMONIA], MITOCHONDRIAL"/>
    <property type="match status" value="1"/>
</dbReference>
<dbReference type="SUPFAM" id="SSF48108">
    <property type="entry name" value="Carbamoyl phosphate synthetase, large subunit connection domain"/>
    <property type="match status" value="1"/>
</dbReference>
<comment type="similarity">
    <text evidence="2">Belongs to the CarB family.</text>
</comment>
<dbReference type="GO" id="GO:0005951">
    <property type="term" value="C:carbamoyl-phosphate synthase complex"/>
    <property type="evidence" value="ECO:0007669"/>
    <property type="project" value="TreeGrafter"/>
</dbReference>
<evidence type="ECO:0000259" key="17">
    <source>
        <dbReference type="PROSITE" id="PS50975"/>
    </source>
</evidence>
<dbReference type="Proteomes" id="UP000283634">
    <property type="component" value="Unassembled WGS sequence"/>
</dbReference>
<dbReference type="Pfam" id="PF25596">
    <property type="entry name" value="CPSase_L_D1"/>
    <property type="match status" value="2"/>
</dbReference>
<evidence type="ECO:0000313" key="19">
    <source>
        <dbReference type="Proteomes" id="UP000283634"/>
    </source>
</evidence>
<keyword evidence="7" id="KW-0479">Metal-binding</keyword>
<dbReference type="InterPro" id="IPR002474">
    <property type="entry name" value="CarbamoylP_synth_ssu_N"/>
</dbReference>
<evidence type="ECO:0000256" key="12">
    <source>
        <dbReference type="ARBA" id="ARBA00044063"/>
    </source>
</evidence>
<dbReference type="Gene3D" id="3.40.50.20">
    <property type="match status" value="2"/>
</dbReference>
<keyword evidence="8" id="KW-0677">Repeat</keyword>
<keyword evidence="19" id="KW-1185">Reference proteome</keyword>
<dbReference type="NCBIfam" id="NF003671">
    <property type="entry name" value="PRK05294.1"/>
    <property type="match status" value="1"/>
</dbReference>
<keyword evidence="6" id="KW-0028">Amino-acid biosynthesis</keyword>
<dbReference type="Pfam" id="PF02786">
    <property type="entry name" value="CPSase_L_D2"/>
    <property type="match status" value="2"/>
</dbReference>
<dbReference type="InterPro" id="IPR005480">
    <property type="entry name" value="CPSase_lsu_oligo"/>
</dbReference>
<evidence type="ECO:0000256" key="4">
    <source>
        <dbReference type="ARBA" id="ARBA00022571"/>
    </source>
</evidence>
<dbReference type="InterPro" id="IPR058047">
    <property type="entry name" value="CPSase_preATP-grasp"/>
</dbReference>
<dbReference type="SUPFAM" id="SSF52440">
    <property type="entry name" value="PreATP-grasp domain"/>
    <property type="match status" value="2"/>
</dbReference>
<dbReference type="InterPro" id="IPR035686">
    <property type="entry name" value="CPSase_GATase1"/>
</dbReference>
<dbReference type="HAMAP" id="MF_01209">
    <property type="entry name" value="CPSase_S_chain"/>
    <property type="match status" value="1"/>
</dbReference>
<dbReference type="PROSITE" id="PS51273">
    <property type="entry name" value="GATASE_TYPE_1"/>
    <property type="match status" value="1"/>
</dbReference>
<dbReference type="GO" id="GO:0046872">
    <property type="term" value="F:metal ion binding"/>
    <property type="evidence" value="ECO:0007669"/>
    <property type="project" value="UniProtKB-KW"/>
</dbReference>
<dbReference type="PRINTS" id="PR00099">
    <property type="entry name" value="CPSGATASE"/>
</dbReference>
<dbReference type="InterPro" id="IPR016185">
    <property type="entry name" value="PreATP-grasp_dom_sf"/>
</dbReference>
<evidence type="ECO:0000256" key="8">
    <source>
        <dbReference type="ARBA" id="ARBA00022737"/>
    </source>
</evidence>
<dbReference type="Gene3D" id="3.40.50.880">
    <property type="match status" value="1"/>
</dbReference>
<dbReference type="Pfam" id="PF20979">
    <property type="entry name" value="Arginosuc_syn_C"/>
    <property type="match status" value="1"/>
</dbReference>
<evidence type="ECO:0000256" key="1">
    <source>
        <dbReference type="ARBA" id="ARBA00005077"/>
    </source>
</evidence>
<dbReference type="PANTHER" id="PTHR11405">
    <property type="entry name" value="CARBAMOYLTRANSFERASE FAMILY MEMBER"/>
    <property type="match status" value="1"/>
</dbReference>
<dbReference type="InterPro" id="IPR036914">
    <property type="entry name" value="MGS-like_dom_sf"/>
</dbReference>
<dbReference type="Gene3D" id="1.10.1030.10">
    <property type="entry name" value="Carbamoyl-phosphate synthetase, large subunit oligomerisation domain"/>
    <property type="match status" value="1"/>
</dbReference>
<dbReference type="Gene3D" id="3.30.1490.20">
    <property type="entry name" value="ATP-grasp fold, A domain"/>
    <property type="match status" value="1"/>
</dbReference>
<dbReference type="GO" id="GO:0006207">
    <property type="term" value="P:'de novo' pyrimidine nucleobase biosynthetic process"/>
    <property type="evidence" value="ECO:0007669"/>
    <property type="project" value="InterPro"/>
</dbReference>
<dbReference type="Gene3D" id="3.30.470.20">
    <property type="entry name" value="ATP-grasp fold, B domain"/>
    <property type="match status" value="2"/>
</dbReference>
<dbReference type="EC" id="6.3.5.5" evidence="3"/>
<dbReference type="FunFam" id="3.30.470.20:FF:000026">
    <property type="entry name" value="Carbamoyl-phosphate synthase large chain"/>
    <property type="match status" value="1"/>
</dbReference>
<gene>
    <name evidence="18" type="ORF">TraAM80_09350</name>
</gene>
<dbReference type="PROSITE" id="PS00867">
    <property type="entry name" value="CPSASE_2"/>
    <property type="match status" value="2"/>
</dbReference>
<dbReference type="InterPro" id="IPR048268">
    <property type="entry name" value="Arginosuc_syn_C"/>
</dbReference>
<keyword evidence="5 18" id="KW-0436">Ligase</keyword>
<dbReference type="SMART" id="SM01096">
    <property type="entry name" value="CPSase_L_D3"/>
    <property type="match status" value="1"/>
</dbReference>
<evidence type="ECO:0000256" key="13">
    <source>
        <dbReference type="ARBA" id="ARBA00047359"/>
    </source>
</evidence>
<dbReference type="VEuPathDB" id="TriTrypDB:TRSC58_01558"/>
<dbReference type="InterPro" id="IPR006275">
    <property type="entry name" value="CPSase_lsu"/>
</dbReference>
<dbReference type="FunFam" id="3.50.30.20:FF:000002">
    <property type="entry name" value="Carbamoyl-phosphate synthase 1, mitochondrial"/>
    <property type="match status" value="1"/>
</dbReference>
<dbReference type="InterPro" id="IPR017926">
    <property type="entry name" value="GATASE"/>
</dbReference>
<dbReference type="GO" id="GO:0004055">
    <property type="term" value="F:argininosuccinate synthase activity"/>
    <property type="evidence" value="ECO:0007669"/>
    <property type="project" value="InterPro"/>
</dbReference>
<dbReference type="SUPFAM" id="SSF69864">
    <property type="entry name" value="Argininosuccinate synthetase, C-terminal domain"/>
    <property type="match status" value="1"/>
</dbReference>
<dbReference type="InterPro" id="IPR036480">
    <property type="entry name" value="CarbP_synth_ssu_N_sf"/>
</dbReference>
<keyword evidence="10 16" id="KW-0067">ATP-binding</keyword>
<dbReference type="GO" id="GO:0006526">
    <property type="term" value="P:L-arginine biosynthetic process"/>
    <property type="evidence" value="ECO:0007669"/>
    <property type="project" value="UniProtKB-UniPathway"/>
</dbReference>
<dbReference type="CDD" id="cd01744">
    <property type="entry name" value="GATase1_CPSase"/>
    <property type="match status" value="1"/>
</dbReference>
<evidence type="ECO:0000256" key="14">
    <source>
        <dbReference type="ARBA" id="ARBA00048816"/>
    </source>
</evidence>
<dbReference type="UniPathway" id="UPA00068">
    <property type="reaction ID" value="UER00113"/>
</dbReference>
<evidence type="ECO:0000256" key="5">
    <source>
        <dbReference type="ARBA" id="ARBA00022598"/>
    </source>
</evidence>
<evidence type="ECO:0000256" key="15">
    <source>
        <dbReference type="ARBA" id="ARBA00074189"/>
    </source>
</evidence>
<evidence type="ECO:0000313" key="18">
    <source>
        <dbReference type="EMBL" id="RNE97388.1"/>
    </source>
</evidence>
<evidence type="ECO:0000256" key="9">
    <source>
        <dbReference type="ARBA" id="ARBA00022741"/>
    </source>
</evidence>
<dbReference type="InterPro" id="IPR014729">
    <property type="entry name" value="Rossmann-like_a/b/a_fold"/>
</dbReference>
<dbReference type="InterPro" id="IPR036897">
    <property type="entry name" value="CarbamoylP_synth_lsu_oligo_sf"/>
</dbReference>
<dbReference type="Pfam" id="PF02787">
    <property type="entry name" value="CPSase_L_D3"/>
    <property type="match status" value="1"/>
</dbReference>
<dbReference type="Gene3D" id="3.50.30.20">
    <property type="entry name" value="Carbamoyl-phosphate synthase small subunit, N-terminal domain"/>
    <property type="match status" value="1"/>
</dbReference>
<dbReference type="SUPFAM" id="SSF52021">
    <property type="entry name" value="Carbamoyl phosphate synthetase, small subunit N-terminal domain"/>
    <property type="match status" value="1"/>
</dbReference>
<name>A0A422MVX7_TRYRA</name>
<dbReference type="OrthoDB" id="434at2759"/>
<dbReference type="SUPFAM" id="SSF56059">
    <property type="entry name" value="Glutathione synthetase ATP-binding domain-like"/>
    <property type="match status" value="2"/>
</dbReference>
<dbReference type="FunFam" id="3.30.1490.20:FF:000001">
    <property type="entry name" value="Carbamoyl-phosphate synthase large chain"/>
    <property type="match status" value="1"/>
</dbReference>
<keyword evidence="4" id="KW-0055">Arginine biosynthesis</keyword>
<dbReference type="InterPro" id="IPR011761">
    <property type="entry name" value="ATP-grasp"/>
</dbReference>
<dbReference type="GO" id="GO:0005524">
    <property type="term" value="F:ATP binding"/>
    <property type="evidence" value="ECO:0007669"/>
    <property type="project" value="UniProtKB-UniRule"/>
</dbReference>
<dbReference type="GeneID" id="40333283"/>
<comment type="catalytic activity">
    <reaction evidence="14">
        <text>hydrogencarbonate + L-glutamine + 2 ATP + H2O = carbamoyl phosphate + L-glutamate + 2 ADP + phosphate + 2 H(+)</text>
        <dbReference type="Rhea" id="RHEA:18633"/>
        <dbReference type="ChEBI" id="CHEBI:15377"/>
        <dbReference type="ChEBI" id="CHEBI:15378"/>
        <dbReference type="ChEBI" id="CHEBI:17544"/>
        <dbReference type="ChEBI" id="CHEBI:29985"/>
        <dbReference type="ChEBI" id="CHEBI:30616"/>
        <dbReference type="ChEBI" id="CHEBI:43474"/>
        <dbReference type="ChEBI" id="CHEBI:58228"/>
        <dbReference type="ChEBI" id="CHEBI:58359"/>
        <dbReference type="ChEBI" id="CHEBI:456216"/>
        <dbReference type="EC" id="6.3.5.5"/>
    </reaction>
</comment>
<reference evidence="18 19" key="1">
    <citation type="journal article" date="2018" name="BMC Genomics">
        <title>Genomic comparison of Trypanosoma conorhini and Trypanosoma rangeli to Trypanosoma cruzi strains of high and low virulence.</title>
        <authorList>
            <person name="Bradwell K.R."/>
            <person name="Koparde V.N."/>
            <person name="Matveyev A.V."/>
            <person name="Serrano M.G."/>
            <person name="Alves J.M."/>
            <person name="Parikh H."/>
            <person name="Huang B."/>
            <person name="Lee V."/>
            <person name="Espinosa-Alvarez O."/>
            <person name="Ortiz P.A."/>
            <person name="Costa-Martins A.G."/>
            <person name="Teixeira M.M."/>
            <person name="Buck G.A."/>
        </authorList>
    </citation>
    <scope>NUCLEOTIDE SEQUENCE [LARGE SCALE GENOMIC DNA]</scope>
    <source>
        <strain evidence="18 19">AM80</strain>
    </source>
</reference>
<protein>
    <recommendedName>
        <fullName evidence="15">Carbamoyl phosphate synthase arginine-specific large chain</fullName>
        <ecNumber evidence="12">6.3.4.16</ecNumber>
        <ecNumber evidence="3">6.3.5.5</ecNumber>
    </recommendedName>
</protein>
<proteinExistence type="inferred from homology"/>
<dbReference type="PRINTS" id="PR00096">
    <property type="entry name" value="GATASE"/>
</dbReference>
<sequence>MSVPKTKALLVLHDGERFEGYSFGYEQSVAGEVVFATGMVGYPEALTDPSFQGQILVLTSPMVGNYGIPPIETDHFGVTKYFESFGGKIHVSAVVVSEYCDDPAHWQMHETLGQWLRRNKIPGLMMVDTRHIVLKLRDMGTALGKIVVNNADVPFLDPNTRNLVAEVSTKTRCTYGHGTLVILVIDMGVKLNSLRCLLKYDVTLVVVPHDWDITKETYDGLFISNGPGNPQMCTKTIEHVRWALTQDKPIFGICMGNQILALAAGGTTYKMKYGHRGQNQPSTCRRDGHVVITTQNHGFAVDFKTLPQDEWEEFFYNPNDDSNEGLRHRTKPFEAVQFHPEGRCGPQDTEYLFGDFITHVKKAKVKEASKSQPRKVLVLGAGGIVIAQAGEFDYSGSQCLKALSEEGIDTVLVNPNIATVQTDNEMADNIYFVPVTPEAVERVIEKERPDGIMLAWGGQTALNCGLELDRLGVLKKHNVQVLGTPVSTIAVTEDRELFRNALLQINEHVAKSTAVTSVESAAQASKDIGFPLMVRAAYCLGGQGSGIVHNEEELRHKVDVALAASPQVLLEESVAGWKEIEYEVVRDIYDNCITVCNMENFDPMGIHTGDSVVVAPSQTLTNDEYHMLRSASIKIIRHLGIVGECNIQYGLDPSSHRYVVIEVNARLSRSSALASKATGYPLAHVAAKIALGKGLFEIANGVTKTTMACFEPSLDYIVVKMPRWDLAKFNMVSQEIGSMMKSVGEVMAIGRTFEEALQKALRMTDPTHIGFDVPLRLETKKGGWDYMHNMKVPTPDRIFAICRALHEGVSVEAIYEMTRINPFFLKKLQSLVALQNLMASLYKGKLGIMPRDFMLNMKAHGFSDLQIAKYIGCTADDVRNRRMELNIAPKVKQIDTVAGEIPAAQCCYLYTSYNAHKDDVEFTERMYAVLGCGVYRIGNSVEFDYGSVLVARELRRLGKKVILINYNPETVSTDYDECDRLYFEEVSEETVLDILLKERIQGVIISLGGQIVQNMALRLKQHGLPILGTDPANVDKAENRHKFSKMCDELGVPQPEWVVSTSVKQVHEFCNRVGFPTLVRPSYVLSGSAMAVIASEADIDRYLAEASLVSGEHPVVVSKYYEAAMEYDVDVVAHHGRVLCYAICEHVENAGVHSGDATMFLPPQNTDKETMKRIYEATTRIAEELDVIGPMNVQFLFTKDKQLRVIEANIRSSRSVPFVSKTLGISFPAVMVSAFLSQGDSQLVPIKRAKMTHIGCKASMFSFNRLAGADPILGVEMASTGEIGVFGRDKKEVFLKAMLCQNFRYPKRGVFISCDVDNITEELCPYFERIAQRFPVFTSRQTARVFLDYGIPHTTLTQRHEDSNPSFDAAVAAKEKFDLVIQLRDKRQDFMLRRCTLETATPDYWIRRLAVDYNYSLLTEPNVVRMFCDSLDVNANEIEIEPFRHYVPRIYHKMENHNYTMLHRHKVGLCITSTNDSKVLAIRLKEEKIALTCFHACLGGVSAKSEEIAEQFRAIGVPVELVDLRSEMAELGFDMVMAMVGEDTNYWHLSKLILHVMGLYLLQAIRRRQMTVVAQSSSRGSKDLNFERYVHTFFPQMGVYNPWRDSTLLEEFPSDAHKVSFLRRHGVEGVSAPVELHSSVCGITHKRRDGRLAPVLRMVRPRHECLTTPEFCSLTFRNARCTNINGAEVTPLQALQMANEIAGRNGIGLVHTREGTIYETPGMTLLTKGLRFLYDVCFDRSTTDMFSLYSSHVSEQLASYGLLERHTQSALEAIRYLTKEVSGVVELELNQGDVIFLKMSQVANPAKKRLAQLQTEEELEDVFQPGNGSFSDVQW</sequence>
<dbReference type="NCBIfam" id="NF009455">
    <property type="entry name" value="PRK12815.1"/>
    <property type="match status" value="1"/>
</dbReference>
<comment type="caution">
    <text evidence="18">The sequence shown here is derived from an EMBL/GenBank/DDBJ whole genome shotgun (WGS) entry which is preliminary data.</text>
</comment>
<dbReference type="InterPro" id="IPR005479">
    <property type="entry name" value="CPAse_ATP-bd"/>
</dbReference>
<dbReference type="PRINTS" id="PR00097">
    <property type="entry name" value="ANTSNTHASEII"/>
</dbReference>
<dbReference type="OMA" id="YEVEYLY"/>
<comment type="catalytic activity">
    <reaction evidence="13">
        <text>hydrogencarbonate + NH4(+) + 2 ATP = carbamoyl phosphate + 2 ADP + phosphate + 2 H(+)</text>
        <dbReference type="Rhea" id="RHEA:18029"/>
        <dbReference type="ChEBI" id="CHEBI:15378"/>
        <dbReference type="ChEBI" id="CHEBI:17544"/>
        <dbReference type="ChEBI" id="CHEBI:28938"/>
        <dbReference type="ChEBI" id="CHEBI:30616"/>
        <dbReference type="ChEBI" id="CHEBI:43474"/>
        <dbReference type="ChEBI" id="CHEBI:58228"/>
        <dbReference type="ChEBI" id="CHEBI:456216"/>
        <dbReference type="EC" id="6.3.4.16"/>
    </reaction>
</comment>
<dbReference type="NCBIfam" id="NF009475">
    <property type="entry name" value="PRK12838.1"/>
    <property type="match status" value="1"/>
</dbReference>
<evidence type="ECO:0000256" key="3">
    <source>
        <dbReference type="ARBA" id="ARBA00012738"/>
    </source>
</evidence>